<evidence type="ECO:0000256" key="2">
    <source>
        <dbReference type="SAM" id="Phobius"/>
    </source>
</evidence>
<evidence type="ECO:0000313" key="4">
    <source>
        <dbReference type="Proteomes" id="UP001185659"/>
    </source>
</evidence>
<dbReference type="RefSeq" id="WP_222474045.1">
    <property type="nucleotide sequence ID" value="NZ_CP177239.1"/>
</dbReference>
<feature type="region of interest" description="Disordered" evidence="1">
    <location>
        <begin position="1"/>
        <end position="48"/>
    </location>
</feature>
<accession>A0ABU4AI73</accession>
<reference evidence="3 4" key="1">
    <citation type="submission" date="2023-10" db="EMBL/GenBank/DDBJ databases">
        <authorList>
            <person name="Venkata Ramana C."/>
            <person name="Sasikala C."/>
            <person name="Dhurka M."/>
        </authorList>
    </citation>
    <scope>NUCLEOTIDE SEQUENCE [LARGE SCALE GENOMIC DNA]</scope>
    <source>
        <strain evidence="3 4">KCTC 32151</strain>
    </source>
</reference>
<keyword evidence="2" id="KW-1133">Transmembrane helix</keyword>
<comment type="caution">
    <text evidence="3">The sequence shown here is derived from an EMBL/GenBank/DDBJ whole genome shotgun (WGS) entry which is preliminary data.</text>
</comment>
<feature type="transmembrane region" description="Helical" evidence="2">
    <location>
        <begin position="74"/>
        <end position="95"/>
    </location>
</feature>
<keyword evidence="2" id="KW-0812">Transmembrane</keyword>
<evidence type="ECO:0000313" key="3">
    <source>
        <dbReference type="EMBL" id="MDV6225948.1"/>
    </source>
</evidence>
<name>A0ABU4AI73_9HYPH</name>
<sequence>MLYGYRKSTATGFQMGSGNKQDQEAEAESRRILDRVGRESEGSSMMTRVRDHVAATDAEQNDPIELWGTRIGRAIAVTTLTALILWLLLYVFGIIGG</sequence>
<dbReference type="EMBL" id="JAWLIP010000002">
    <property type="protein sequence ID" value="MDV6225948.1"/>
    <property type="molecule type" value="Genomic_DNA"/>
</dbReference>
<feature type="compositionally biased region" description="Basic and acidic residues" evidence="1">
    <location>
        <begin position="21"/>
        <end position="41"/>
    </location>
</feature>
<organism evidence="3 4">
    <name type="scientific">Nitratireductor aquimarinus</name>
    <dbReference type="NCBI Taxonomy" id="889300"/>
    <lineage>
        <taxon>Bacteria</taxon>
        <taxon>Pseudomonadati</taxon>
        <taxon>Pseudomonadota</taxon>
        <taxon>Alphaproteobacteria</taxon>
        <taxon>Hyphomicrobiales</taxon>
        <taxon>Phyllobacteriaceae</taxon>
        <taxon>Nitratireductor</taxon>
    </lineage>
</organism>
<evidence type="ECO:0000256" key="1">
    <source>
        <dbReference type="SAM" id="MobiDB-lite"/>
    </source>
</evidence>
<dbReference type="Proteomes" id="UP001185659">
    <property type="component" value="Unassembled WGS sequence"/>
</dbReference>
<keyword evidence="2" id="KW-0472">Membrane</keyword>
<proteinExistence type="predicted"/>
<feature type="compositionally biased region" description="Polar residues" evidence="1">
    <location>
        <begin position="8"/>
        <end position="20"/>
    </location>
</feature>
<protein>
    <submittedName>
        <fullName evidence="3">Uncharacterized protein</fullName>
    </submittedName>
</protein>
<gene>
    <name evidence="3" type="ORF">R2G56_06585</name>
</gene>
<keyword evidence="4" id="KW-1185">Reference proteome</keyword>